<keyword evidence="1" id="KW-0812">Transmembrane</keyword>
<organism evidence="2 3">
    <name type="scientific">Candidatus Chloroploca mongolica</name>
    <dbReference type="NCBI Taxonomy" id="2528176"/>
    <lineage>
        <taxon>Bacteria</taxon>
        <taxon>Bacillati</taxon>
        <taxon>Chloroflexota</taxon>
        <taxon>Chloroflexia</taxon>
        <taxon>Chloroflexales</taxon>
        <taxon>Chloroflexineae</taxon>
        <taxon>Oscillochloridaceae</taxon>
        <taxon>Candidatus Chloroploca</taxon>
    </lineage>
</organism>
<dbReference type="Proteomes" id="UP001193081">
    <property type="component" value="Unassembled WGS sequence"/>
</dbReference>
<dbReference type="CDD" id="cd13128">
    <property type="entry name" value="MATE_Wzx_like"/>
    <property type="match status" value="1"/>
</dbReference>
<sequence>MTEQQKQQNNQSSEQRDLAQIILRNTLVITVASWGLKAANFFYLIAVVRLLGASGYGQYAAVIAFVGMFGVFFELGMTQYVERNLARDGGKIQEVLGDLMALRIILAVAAIVVLPIIAWSFGYHPDLVMGVVLYAGTFVLAALFMPLLSVLNAAERFDAVAAIQVRTQLMSIGISLVVLWLGGGVLGLLSIGYLILPVQILMAIRLIRRLGLGSLRPIIHLTRWPTLLVAGIPFGLTSLALTFNFNADAVILSSLRSDSEVGWYSAVYGLVFKLVAVADGLLLTMTPSLAREHVNDPEQVQAWTSTTVGWLAFFGLPAAVGLSLLATPVTTTLFGTAFAPGGPALAILAWDIPLLLFTAFCGSAAVAMGLEWPAARIYLLGTILNIGLNLIFIPAYGIIAAAAITVITDGICALLFLGLLGKRMRLEALGSRMFRIVLASVVMGVAVALGRDLPLPVAVIIGITSYGVMALGLRLVDQALINQGLERLRRLRTTTP</sequence>
<dbReference type="InterPro" id="IPR052556">
    <property type="entry name" value="PolySynth_Transporter"/>
</dbReference>
<evidence type="ECO:0000313" key="3">
    <source>
        <dbReference type="Proteomes" id="UP001193081"/>
    </source>
</evidence>
<feature type="transmembrane region" description="Helical" evidence="1">
    <location>
        <begin position="307"/>
        <end position="327"/>
    </location>
</feature>
<dbReference type="RefSeq" id="WP_135476965.1">
    <property type="nucleotide sequence ID" value="NZ_SIJK02000005.1"/>
</dbReference>
<feature type="transmembrane region" description="Helical" evidence="1">
    <location>
        <begin position="101"/>
        <end position="121"/>
    </location>
</feature>
<feature type="transmembrane region" description="Helical" evidence="1">
    <location>
        <begin position="455"/>
        <end position="476"/>
    </location>
</feature>
<dbReference type="Pfam" id="PF13440">
    <property type="entry name" value="Polysacc_synt_3"/>
    <property type="match status" value="1"/>
</dbReference>
<feature type="transmembrane region" description="Helical" evidence="1">
    <location>
        <begin position="377"/>
        <end position="393"/>
    </location>
</feature>
<comment type="caution">
    <text evidence="2">The sequence shown here is derived from an EMBL/GenBank/DDBJ whole genome shotgun (WGS) entry which is preliminary data.</text>
</comment>
<feature type="transmembrane region" description="Helical" evidence="1">
    <location>
        <begin position="127"/>
        <end position="151"/>
    </location>
</feature>
<keyword evidence="1" id="KW-1133">Transmembrane helix</keyword>
<dbReference type="PANTHER" id="PTHR43424:SF1">
    <property type="entry name" value="LOCUS PUTATIVE PROTEIN 1-RELATED"/>
    <property type="match status" value="1"/>
</dbReference>
<evidence type="ECO:0000313" key="2">
    <source>
        <dbReference type="EMBL" id="MBP1464893.1"/>
    </source>
</evidence>
<dbReference type="EMBL" id="SIJK02000005">
    <property type="protein sequence ID" value="MBP1464893.1"/>
    <property type="molecule type" value="Genomic_DNA"/>
</dbReference>
<feature type="transmembrane region" description="Helical" evidence="1">
    <location>
        <begin position="433"/>
        <end position="449"/>
    </location>
</feature>
<keyword evidence="1" id="KW-0472">Membrane</keyword>
<proteinExistence type="predicted"/>
<feature type="transmembrane region" description="Helical" evidence="1">
    <location>
        <begin position="399"/>
        <end position="421"/>
    </location>
</feature>
<gene>
    <name evidence="2" type="ORF">EYB53_004140</name>
</gene>
<feature type="transmembrane region" description="Helical" evidence="1">
    <location>
        <begin position="227"/>
        <end position="245"/>
    </location>
</feature>
<protein>
    <submittedName>
        <fullName evidence="2">Oligosaccharide flippase family protein</fullName>
    </submittedName>
</protein>
<dbReference type="PANTHER" id="PTHR43424">
    <property type="entry name" value="LOCUS PUTATIVE PROTEIN 1-RELATED"/>
    <property type="match status" value="1"/>
</dbReference>
<feature type="transmembrane region" description="Helical" evidence="1">
    <location>
        <begin position="347"/>
        <end position="370"/>
    </location>
</feature>
<feature type="transmembrane region" description="Helical" evidence="1">
    <location>
        <begin position="21"/>
        <end position="46"/>
    </location>
</feature>
<feature type="transmembrane region" description="Helical" evidence="1">
    <location>
        <begin position="58"/>
        <end position="81"/>
    </location>
</feature>
<name>A0ABS4D643_9CHLR</name>
<reference evidence="2 3" key="1">
    <citation type="submission" date="2021-03" db="EMBL/GenBank/DDBJ databases">
        <authorList>
            <person name="Grouzdev D.S."/>
        </authorList>
    </citation>
    <scope>NUCLEOTIDE SEQUENCE [LARGE SCALE GENOMIC DNA]</scope>
    <source>
        <strain evidence="2 3">M50-1</strain>
    </source>
</reference>
<evidence type="ECO:0000256" key="1">
    <source>
        <dbReference type="SAM" id="Phobius"/>
    </source>
</evidence>
<accession>A0ABS4D643</accession>
<keyword evidence="3" id="KW-1185">Reference proteome</keyword>